<sequence length="84" mass="9729">MGGTHSKKLSLAAKEIWTWCEARKLWIFASYISSKDNAIADYESRRLEPETEQLILFYNMLIRIGGYMGAVGMMRTLNFSMWSI</sequence>
<keyword evidence="3" id="KW-1185">Reference proteome</keyword>
<evidence type="ECO:0000256" key="1">
    <source>
        <dbReference type="SAM" id="Phobius"/>
    </source>
</evidence>
<evidence type="ECO:0000313" key="2">
    <source>
        <dbReference type="EMBL" id="CAB0044290.1"/>
    </source>
</evidence>
<evidence type="ECO:0000313" key="3">
    <source>
        <dbReference type="Proteomes" id="UP000479190"/>
    </source>
</evidence>
<dbReference type="OrthoDB" id="7692528at2759"/>
<accession>A0A6H5J6W4</accession>
<dbReference type="EMBL" id="CADCXV010001427">
    <property type="protein sequence ID" value="CAB0044290.1"/>
    <property type="molecule type" value="Genomic_DNA"/>
</dbReference>
<name>A0A6H5J6W4_9HYME</name>
<dbReference type="Proteomes" id="UP000479190">
    <property type="component" value="Unassembled WGS sequence"/>
</dbReference>
<dbReference type="CDD" id="cd09275">
    <property type="entry name" value="RNase_HI_RT_DIRS1"/>
    <property type="match status" value="1"/>
</dbReference>
<gene>
    <name evidence="2" type="ORF">TBRA_LOCUS15878</name>
</gene>
<dbReference type="AlphaFoldDB" id="A0A6H5J6W4"/>
<protein>
    <submittedName>
        <fullName evidence="2">Uncharacterized protein</fullName>
    </submittedName>
</protein>
<keyword evidence="1" id="KW-1133">Transmembrane helix</keyword>
<reference evidence="2 3" key="1">
    <citation type="submission" date="2020-02" db="EMBL/GenBank/DDBJ databases">
        <authorList>
            <person name="Ferguson B K."/>
        </authorList>
    </citation>
    <scope>NUCLEOTIDE SEQUENCE [LARGE SCALE GENOMIC DNA]</scope>
</reference>
<keyword evidence="1" id="KW-0472">Membrane</keyword>
<keyword evidence="1" id="KW-0812">Transmembrane</keyword>
<feature type="transmembrane region" description="Helical" evidence="1">
    <location>
        <begin position="54"/>
        <end position="74"/>
    </location>
</feature>
<organism evidence="2 3">
    <name type="scientific">Trichogramma brassicae</name>
    <dbReference type="NCBI Taxonomy" id="86971"/>
    <lineage>
        <taxon>Eukaryota</taxon>
        <taxon>Metazoa</taxon>
        <taxon>Ecdysozoa</taxon>
        <taxon>Arthropoda</taxon>
        <taxon>Hexapoda</taxon>
        <taxon>Insecta</taxon>
        <taxon>Pterygota</taxon>
        <taxon>Neoptera</taxon>
        <taxon>Endopterygota</taxon>
        <taxon>Hymenoptera</taxon>
        <taxon>Apocrita</taxon>
        <taxon>Proctotrupomorpha</taxon>
        <taxon>Chalcidoidea</taxon>
        <taxon>Trichogrammatidae</taxon>
        <taxon>Trichogramma</taxon>
    </lineage>
</organism>
<proteinExistence type="predicted"/>